<protein>
    <submittedName>
        <fullName evidence="2">Uncharacterized protein</fullName>
    </submittedName>
</protein>
<sequence length="111" mass="12363">MCLRVFSCHSDKLLWHMELMALVMATNLAAPCRSLAMQAKARPAPKAQDPSEAFNLNVGDWASLKVSHGEFKGSHSVYVVSIEEAGCKIRHEKDGFEEVIKWKHARNLKGA</sequence>
<reference evidence="2" key="1">
    <citation type="submission" date="2023-10" db="EMBL/GenBank/DDBJ databases">
        <authorList>
            <person name="Chen Y."/>
            <person name="Shah S."/>
            <person name="Dougan E. K."/>
            <person name="Thang M."/>
            <person name="Chan C."/>
        </authorList>
    </citation>
    <scope>NUCLEOTIDE SEQUENCE [LARGE SCALE GENOMIC DNA]</scope>
</reference>
<evidence type="ECO:0000313" key="2">
    <source>
        <dbReference type="EMBL" id="CAK0789342.1"/>
    </source>
</evidence>
<keyword evidence="1" id="KW-0732">Signal</keyword>
<dbReference type="Proteomes" id="UP001189429">
    <property type="component" value="Unassembled WGS sequence"/>
</dbReference>
<name>A0ABN9PDH1_9DINO</name>
<accession>A0ABN9PDH1</accession>
<keyword evidence="3" id="KW-1185">Reference proteome</keyword>
<organism evidence="2 3">
    <name type="scientific">Prorocentrum cordatum</name>
    <dbReference type="NCBI Taxonomy" id="2364126"/>
    <lineage>
        <taxon>Eukaryota</taxon>
        <taxon>Sar</taxon>
        <taxon>Alveolata</taxon>
        <taxon>Dinophyceae</taxon>
        <taxon>Prorocentrales</taxon>
        <taxon>Prorocentraceae</taxon>
        <taxon>Prorocentrum</taxon>
    </lineage>
</organism>
<feature type="chain" id="PRO_5045783966" evidence="1">
    <location>
        <begin position="26"/>
        <end position="111"/>
    </location>
</feature>
<evidence type="ECO:0000256" key="1">
    <source>
        <dbReference type="SAM" id="SignalP"/>
    </source>
</evidence>
<comment type="caution">
    <text evidence="2">The sequence shown here is derived from an EMBL/GenBank/DDBJ whole genome shotgun (WGS) entry which is preliminary data.</text>
</comment>
<evidence type="ECO:0000313" key="3">
    <source>
        <dbReference type="Proteomes" id="UP001189429"/>
    </source>
</evidence>
<gene>
    <name evidence="2" type="ORF">PCOR1329_LOCUS952</name>
</gene>
<feature type="signal peptide" evidence="1">
    <location>
        <begin position="1"/>
        <end position="25"/>
    </location>
</feature>
<proteinExistence type="predicted"/>
<dbReference type="EMBL" id="CAUYUJ010000225">
    <property type="protein sequence ID" value="CAK0789342.1"/>
    <property type="molecule type" value="Genomic_DNA"/>
</dbReference>